<dbReference type="InterPro" id="IPR000182">
    <property type="entry name" value="GNAT_dom"/>
</dbReference>
<dbReference type="STRING" id="399497.BW733_12335"/>
<accession>A0A1Q2CZK2</accession>
<dbReference type="PANTHER" id="PTHR43877">
    <property type="entry name" value="AMINOALKYLPHOSPHONATE N-ACETYLTRANSFERASE-RELATED-RELATED"/>
    <property type="match status" value="1"/>
</dbReference>
<gene>
    <name evidence="4" type="ORF">BW733_12335</name>
</gene>
<name>A0A1Q2CZK2_9ACTN</name>
<feature type="domain" description="N-acetyltransferase" evidence="3">
    <location>
        <begin position="3"/>
        <end position="152"/>
    </location>
</feature>
<dbReference type="SUPFAM" id="SSF55729">
    <property type="entry name" value="Acyl-CoA N-acyltransferases (Nat)"/>
    <property type="match status" value="1"/>
</dbReference>
<dbReference type="GO" id="GO:0016747">
    <property type="term" value="F:acyltransferase activity, transferring groups other than amino-acyl groups"/>
    <property type="evidence" value="ECO:0007669"/>
    <property type="project" value="InterPro"/>
</dbReference>
<dbReference type="CDD" id="cd04301">
    <property type="entry name" value="NAT_SF"/>
    <property type="match status" value="1"/>
</dbReference>
<dbReference type="KEGG" id="tfa:BW733_12335"/>
<organism evidence="4 5">
    <name type="scientific">Tessaracoccus flavescens</name>
    <dbReference type="NCBI Taxonomy" id="399497"/>
    <lineage>
        <taxon>Bacteria</taxon>
        <taxon>Bacillati</taxon>
        <taxon>Actinomycetota</taxon>
        <taxon>Actinomycetes</taxon>
        <taxon>Propionibacteriales</taxon>
        <taxon>Propionibacteriaceae</taxon>
        <taxon>Tessaracoccus</taxon>
    </lineage>
</organism>
<protein>
    <submittedName>
        <fullName evidence="4">GNAT family N-acetyltransferase</fullName>
    </submittedName>
</protein>
<dbReference type="RefSeq" id="WP_077350828.1">
    <property type="nucleotide sequence ID" value="NZ_CP019607.1"/>
</dbReference>
<evidence type="ECO:0000259" key="3">
    <source>
        <dbReference type="PROSITE" id="PS51186"/>
    </source>
</evidence>
<dbReference type="EMBL" id="CP019607">
    <property type="protein sequence ID" value="AQP51482.1"/>
    <property type="molecule type" value="Genomic_DNA"/>
</dbReference>
<reference evidence="4 5" key="1">
    <citation type="journal article" date="2008" name="Int. J. Syst. Evol. Microbiol.">
        <title>Tessaracoccus flavescens sp. nov., isolated from marine sediment.</title>
        <authorList>
            <person name="Lee D.W."/>
            <person name="Lee S.D."/>
        </authorList>
    </citation>
    <scope>NUCLEOTIDE SEQUENCE [LARGE SCALE GENOMIC DNA]</scope>
    <source>
        <strain evidence="4 5">SST-39T</strain>
    </source>
</reference>
<dbReference type="AlphaFoldDB" id="A0A1Q2CZK2"/>
<keyword evidence="2" id="KW-0012">Acyltransferase</keyword>
<dbReference type="Proteomes" id="UP000188235">
    <property type="component" value="Chromosome"/>
</dbReference>
<keyword evidence="1 4" id="KW-0808">Transferase</keyword>
<evidence type="ECO:0000256" key="2">
    <source>
        <dbReference type="ARBA" id="ARBA00023315"/>
    </source>
</evidence>
<keyword evidence="5" id="KW-1185">Reference proteome</keyword>
<dbReference type="PROSITE" id="PS51186">
    <property type="entry name" value="GNAT"/>
    <property type="match status" value="1"/>
</dbReference>
<dbReference type="Pfam" id="PF00583">
    <property type="entry name" value="Acetyltransf_1"/>
    <property type="match status" value="1"/>
</dbReference>
<evidence type="ECO:0000313" key="5">
    <source>
        <dbReference type="Proteomes" id="UP000188235"/>
    </source>
</evidence>
<sequence>MTMRVRRAMAADVAALVDLRAEMFAAMGVDASGGSWRAAVHDWFEARLDHPDFGIFVVEGDGVVVASAVGAIRDAAPSPTCPTGRDILINNVCTFPSYRGNGHGSAAFEAVLEWARQTGVRRAELMATEDGRGIYEKAGFVVNGSVAMRAEL</sequence>
<evidence type="ECO:0000256" key="1">
    <source>
        <dbReference type="ARBA" id="ARBA00022679"/>
    </source>
</evidence>
<dbReference type="InterPro" id="IPR050832">
    <property type="entry name" value="Bact_Acetyltransf"/>
</dbReference>
<dbReference type="InterPro" id="IPR016181">
    <property type="entry name" value="Acyl_CoA_acyltransferase"/>
</dbReference>
<proteinExistence type="predicted"/>
<dbReference type="Gene3D" id="3.40.630.30">
    <property type="match status" value="1"/>
</dbReference>
<evidence type="ECO:0000313" key="4">
    <source>
        <dbReference type="EMBL" id="AQP51482.1"/>
    </source>
</evidence>
<dbReference type="OrthoDB" id="1706016at2"/>